<dbReference type="InterPro" id="IPR013762">
    <property type="entry name" value="Integrase-like_cat_sf"/>
</dbReference>
<dbReference type="Pfam" id="PF02899">
    <property type="entry name" value="Phage_int_SAM_1"/>
    <property type="match status" value="1"/>
</dbReference>
<proteinExistence type="predicted"/>
<dbReference type="GO" id="GO:0006310">
    <property type="term" value="P:DNA recombination"/>
    <property type="evidence" value="ECO:0007669"/>
    <property type="project" value="UniProtKB-KW"/>
</dbReference>
<accession>A0A318S125</accession>
<evidence type="ECO:0000256" key="3">
    <source>
        <dbReference type="ARBA" id="ARBA00023172"/>
    </source>
</evidence>
<dbReference type="PROSITE" id="PS51900">
    <property type="entry name" value="CB"/>
    <property type="match status" value="1"/>
</dbReference>
<organism evidence="7 8">
    <name type="scientific">Deinococcus yavapaiensis KR-236</name>
    <dbReference type="NCBI Taxonomy" id="694435"/>
    <lineage>
        <taxon>Bacteria</taxon>
        <taxon>Thermotogati</taxon>
        <taxon>Deinococcota</taxon>
        <taxon>Deinococci</taxon>
        <taxon>Deinococcales</taxon>
        <taxon>Deinococcaceae</taxon>
        <taxon>Deinococcus</taxon>
    </lineage>
</organism>
<dbReference type="PANTHER" id="PTHR30349:SF81">
    <property type="entry name" value="TYROSINE RECOMBINASE XERC"/>
    <property type="match status" value="1"/>
</dbReference>
<dbReference type="EMBL" id="QJSX01000022">
    <property type="protein sequence ID" value="PYE49476.1"/>
    <property type="molecule type" value="Genomic_DNA"/>
</dbReference>
<dbReference type="GO" id="GO:0015074">
    <property type="term" value="P:DNA integration"/>
    <property type="evidence" value="ECO:0007669"/>
    <property type="project" value="UniProtKB-KW"/>
</dbReference>
<keyword evidence="1" id="KW-0229">DNA integration</keyword>
<comment type="caution">
    <text evidence="7">The sequence shown here is derived from an EMBL/GenBank/DDBJ whole genome shotgun (WGS) entry which is preliminary data.</text>
</comment>
<dbReference type="Gene3D" id="1.10.443.10">
    <property type="entry name" value="Intergrase catalytic core"/>
    <property type="match status" value="1"/>
</dbReference>
<evidence type="ECO:0000313" key="7">
    <source>
        <dbReference type="EMBL" id="PYE49476.1"/>
    </source>
</evidence>
<dbReference type="PANTHER" id="PTHR30349">
    <property type="entry name" value="PHAGE INTEGRASE-RELATED"/>
    <property type="match status" value="1"/>
</dbReference>
<dbReference type="InterPro" id="IPR011010">
    <property type="entry name" value="DNA_brk_join_enz"/>
</dbReference>
<dbReference type="Proteomes" id="UP000248326">
    <property type="component" value="Unassembled WGS sequence"/>
</dbReference>
<dbReference type="CDD" id="cd00397">
    <property type="entry name" value="DNA_BRE_C"/>
    <property type="match status" value="1"/>
</dbReference>
<evidence type="ECO:0000313" key="8">
    <source>
        <dbReference type="Proteomes" id="UP000248326"/>
    </source>
</evidence>
<evidence type="ECO:0000259" key="5">
    <source>
        <dbReference type="PROSITE" id="PS51898"/>
    </source>
</evidence>
<dbReference type="InterPro" id="IPR050090">
    <property type="entry name" value="Tyrosine_recombinase_XerCD"/>
</dbReference>
<dbReference type="PROSITE" id="PS51898">
    <property type="entry name" value="TYR_RECOMBINASE"/>
    <property type="match status" value="1"/>
</dbReference>
<evidence type="ECO:0000256" key="2">
    <source>
        <dbReference type="ARBA" id="ARBA00023125"/>
    </source>
</evidence>
<gene>
    <name evidence="7" type="ORF">DES52_12222</name>
</gene>
<dbReference type="AlphaFoldDB" id="A0A318S125"/>
<protein>
    <submittedName>
        <fullName evidence="7">Integrase/recombinase XerC</fullName>
    </submittedName>
</protein>
<feature type="domain" description="Tyr recombinase" evidence="5">
    <location>
        <begin position="210"/>
        <end position="378"/>
    </location>
</feature>
<keyword evidence="3" id="KW-0233">DNA recombination</keyword>
<reference evidence="7 8" key="1">
    <citation type="submission" date="2018-06" db="EMBL/GenBank/DDBJ databases">
        <title>Genomic Encyclopedia of Type Strains, Phase IV (KMG-IV): sequencing the most valuable type-strain genomes for metagenomic binning, comparative biology and taxonomic classification.</title>
        <authorList>
            <person name="Goeker M."/>
        </authorList>
    </citation>
    <scope>NUCLEOTIDE SEQUENCE [LARGE SCALE GENOMIC DNA]</scope>
    <source>
        <strain evidence="7 8">DSM 18048</strain>
    </source>
</reference>
<name>A0A318S125_9DEIO</name>
<keyword evidence="8" id="KW-1185">Reference proteome</keyword>
<dbReference type="SUPFAM" id="SSF56349">
    <property type="entry name" value="DNA breaking-rejoining enzymes"/>
    <property type="match status" value="1"/>
</dbReference>
<dbReference type="Pfam" id="PF00589">
    <property type="entry name" value="Phage_integrase"/>
    <property type="match status" value="1"/>
</dbReference>
<evidence type="ECO:0000256" key="1">
    <source>
        <dbReference type="ARBA" id="ARBA00022908"/>
    </source>
</evidence>
<dbReference type="InterPro" id="IPR010998">
    <property type="entry name" value="Integrase_recombinase_N"/>
</dbReference>
<evidence type="ECO:0000256" key="4">
    <source>
        <dbReference type="PROSITE-ProRule" id="PRU01248"/>
    </source>
</evidence>
<evidence type="ECO:0000259" key="6">
    <source>
        <dbReference type="PROSITE" id="PS51900"/>
    </source>
</evidence>
<dbReference type="Gene3D" id="1.10.150.130">
    <property type="match status" value="1"/>
</dbReference>
<dbReference type="InterPro" id="IPR044068">
    <property type="entry name" value="CB"/>
</dbReference>
<dbReference type="InterPro" id="IPR002104">
    <property type="entry name" value="Integrase_catalytic"/>
</dbReference>
<feature type="domain" description="Core-binding (CB)" evidence="6">
    <location>
        <begin position="96"/>
        <end position="187"/>
    </location>
</feature>
<keyword evidence="2 4" id="KW-0238">DNA-binding</keyword>
<sequence>MAGGLNFRPPAFLQPPYSLEANNLPQPSPTKNFFFCSIITVIIQNMTPPEETQGRPSYTLDRPRRHLLDEASTWISLTDDERRRRAMEAARDKDVMALWSLTQAYLSTMTTVGITISPHTLRAYRTGVRQFLRHAEFRAWNLLRPRRNDAAYWVASLTVGSDTERAKSPATVRSRVAAANALYAALRWAEATTEHPFEDVKQPRERTSAIMKRPPYRETTVHRALAAAERADRSDLRVLILLTAHAGLRIDEALQLKWTDVDVAARRVTVRGKGGKTRIVGLSGTLVDALRAHEGRGEDGRLFTFRYRSGAAYHLRRLIELEGLRWEGFHAFRKFNGTLLYRRTRDFARVAHHLGHASVNTTRAYVEVPADDLADELADL</sequence>
<dbReference type="InterPro" id="IPR004107">
    <property type="entry name" value="Integrase_SAM-like_N"/>
</dbReference>
<dbReference type="GO" id="GO:0003677">
    <property type="term" value="F:DNA binding"/>
    <property type="evidence" value="ECO:0007669"/>
    <property type="project" value="UniProtKB-UniRule"/>
</dbReference>